<protein>
    <submittedName>
        <fullName evidence="1">Uncharacterized protein</fullName>
    </submittedName>
</protein>
<gene>
    <name evidence="1" type="ORF">CLV43_11438</name>
</gene>
<dbReference type="AlphaFoldDB" id="A0A2T0SNY8"/>
<evidence type="ECO:0000313" key="1">
    <source>
        <dbReference type="EMBL" id="PRY35120.1"/>
    </source>
</evidence>
<comment type="caution">
    <text evidence="1">The sequence shown here is derived from an EMBL/GenBank/DDBJ whole genome shotgun (WGS) entry which is preliminary data.</text>
</comment>
<dbReference type="Proteomes" id="UP000239494">
    <property type="component" value="Unassembled WGS sequence"/>
</dbReference>
<accession>A0A2T0SNY8</accession>
<dbReference type="RefSeq" id="WP_106193556.1">
    <property type="nucleotide sequence ID" value="NZ_PVTF01000014.1"/>
</dbReference>
<organism evidence="1 2">
    <name type="scientific">Umezawaea tangerina</name>
    <dbReference type="NCBI Taxonomy" id="84725"/>
    <lineage>
        <taxon>Bacteria</taxon>
        <taxon>Bacillati</taxon>
        <taxon>Actinomycetota</taxon>
        <taxon>Actinomycetes</taxon>
        <taxon>Pseudonocardiales</taxon>
        <taxon>Pseudonocardiaceae</taxon>
        <taxon>Umezawaea</taxon>
    </lineage>
</organism>
<dbReference type="EMBL" id="PVTF01000014">
    <property type="protein sequence ID" value="PRY35120.1"/>
    <property type="molecule type" value="Genomic_DNA"/>
</dbReference>
<dbReference type="OrthoDB" id="4216060at2"/>
<name>A0A2T0SNY8_9PSEU</name>
<sequence length="271" mass="29387">MDQLKFDPGLGTYVVNVAPDSVWISKGMGAHNLQLQLEVGIPEVGVEAGRLLSLETTLYALQSAGPSVPLGSANVSIPFTPNGETRRQPLQYLITNAQLLALEQSRAGDLRLELHVRGFLPQASGFPGGPVATEHISIAESRWRQQLAGLGRTLGVEMMIPFPADDEPVRGIAEFLREAQRLLCGNEIDSAMLQVRKALEAIKATSSWNWPGKKNKVDCTADERWALIRSALEDQASGAMHGDAGTKDYDYSRAEVEVLIAMTAALLRIVS</sequence>
<reference evidence="1 2" key="1">
    <citation type="submission" date="2018-03" db="EMBL/GenBank/DDBJ databases">
        <title>Genomic Encyclopedia of Archaeal and Bacterial Type Strains, Phase II (KMG-II): from individual species to whole genera.</title>
        <authorList>
            <person name="Goeker M."/>
        </authorList>
    </citation>
    <scope>NUCLEOTIDE SEQUENCE [LARGE SCALE GENOMIC DNA]</scope>
    <source>
        <strain evidence="1 2">DSM 44720</strain>
    </source>
</reference>
<evidence type="ECO:0000313" key="2">
    <source>
        <dbReference type="Proteomes" id="UP000239494"/>
    </source>
</evidence>
<keyword evidence="2" id="KW-1185">Reference proteome</keyword>
<proteinExistence type="predicted"/>